<dbReference type="RefSeq" id="WP_035314480.1">
    <property type="nucleotide sequence ID" value="NZ_AODH01000023.1"/>
</dbReference>
<reference evidence="1 2" key="1">
    <citation type="submission" date="2012-12" db="EMBL/GenBank/DDBJ databases">
        <title>Novel taxa of Listeriaceae from agricultural environments in the United States.</title>
        <authorList>
            <person name="den Bakker H.C."/>
            <person name="Allred A."/>
            <person name="Warchocki S."/>
            <person name="Wright E.M."/>
            <person name="Burrell A."/>
            <person name="Nightingale K.K."/>
            <person name="Kephart D."/>
            <person name="Wiedmann M."/>
        </authorList>
    </citation>
    <scope>NUCLEOTIDE SEQUENCE [LARGE SCALE GENOMIC DNA]</scope>
    <source>
        <strain evidence="1 2">FSL F6-1037</strain>
    </source>
</reference>
<sequence>MKLVAQRWLFFKDEFDIAKTPSIRLFAKYGGNSNIHQGFSVGIMAEEMVDPVVEVPVDQMVFFIEETDFWYFEGHDWHIDYDHQTDSLDFGPVTSTDR</sequence>
<dbReference type="STRING" id="1265861.BCAMP_06595"/>
<protein>
    <recommendedName>
        <fullName evidence="3">FeS cluster biogenesis domain-containing protein</fullName>
    </recommendedName>
</protein>
<keyword evidence="2" id="KW-1185">Reference proteome</keyword>
<organism evidence="1 2">
    <name type="scientific">Brochothrix campestris FSL F6-1037</name>
    <dbReference type="NCBI Taxonomy" id="1265861"/>
    <lineage>
        <taxon>Bacteria</taxon>
        <taxon>Bacillati</taxon>
        <taxon>Bacillota</taxon>
        <taxon>Bacilli</taxon>
        <taxon>Bacillales</taxon>
        <taxon>Listeriaceae</taxon>
        <taxon>Brochothrix</taxon>
    </lineage>
</organism>
<evidence type="ECO:0000313" key="2">
    <source>
        <dbReference type="Proteomes" id="UP000019243"/>
    </source>
</evidence>
<evidence type="ECO:0000313" key="1">
    <source>
        <dbReference type="EMBL" id="EUJ39849.1"/>
    </source>
</evidence>
<accession>W7CKA5</accession>
<comment type="caution">
    <text evidence="1">The sequence shown here is derived from an EMBL/GenBank/DDBJ whole genome shotgun (WGS) entry which is preliminary data.</text>
</comment>
<dbReference type="EMBL" id="AODH01000023">
    <property type="protein sequence ID" value="EUJ39849.1"/>
    <property type="molecule type" value="Genomic_DNA"/>
</dbReference>
<gene>
    <name evidence="1" type="ORF">BCAMP_06595</name>
</gene>
<dbReference type="AlphaFoldDB" id="W7CKA5"/>
<dbReference type="Proteomes" id="UP000019243">
    <property type="component" value="Unassembled WGS sequence"/>
</dbReference>
<evidence type="ECO:0008006" key="3">
    <source>
        <dbReference type="Google" id="ProtNLM"/>
    </source>
</evidence>
<dbReference type="OrthoDB" id="1645729at2"/>
<name>W7CKA5_9LIST</name>
<proteinExistence type="predicted"/>